<feature type="region of interest" description="Disordered" evidence="1">
    <location>
        <begin position="1"/>
        <end position="37"/>
    </location>
</feature>
<feature type="non-terminal residue" evidence="2">
    <location>
        <position position="1"/>
    </location>
</feature>
<gene>
    <name evidence="2" type="ORF">D9758_019070</name>
</gene>
<dbReference type="EMBL" id="JAACJM010000635">
    <property type="protein sequence ID" value="KAF5309634.1"/>
    <property type="molecule type" value="Genomic_DNA"/>
</dbReference>
<organism evidence="2 3">
    <name type="scientific">Tetrapyrgos nigripes</name>
    <dbReference type="NCBI Taxonomy" id="182062"/>
    <lineage>
        <taxon>Eukaryota</taxon>
        <taxon>Fungi</taxon>
        <taxon>Dikarya</taxon>
        <taxon>Basidiomycota</taxon>
        <taxon>Agaricomycotina</taxon>
        <taxon>Agaricomycetes</taxon>
        <taxon>Agaricomycetidae</taxon>
        <taxon>Agaricales</taxon>
        <taxon>Marasmiineae</taxon>
        <taxon>Marasmiaceae</taxon>
        <taxon>Tetrapyrgos</taxon>
    </lineage>
</organism>
<keyword evidence="3" id="KW-1185">Reference proteome</keyword>
<name>A0A8H5ARP4_9AGAR</name>
<comment type="caution">
    <text evidence="2">The sequence shown here is derived from an EMBL/GenBank/DDBJ whole genome shotgun (WGS) entry which is preliminary data.</text>
</comment>
<sequence>LPTTCPSAISPLPSTLETPPLDATHSKDEILTGELGF</sequence>
<evidence type="ECO:0000313" key="3">
    <source>
        <dbReference type="Proteomes" id="UP000559256"/>
    </source>
</evidence>
<evidence type="ECO:0000313" key="2">
    <source>
        <dbReference type="EMBL" id="KAF5309634.1"/>
    </source>
</evidence>
<proteinExistence type="predicted"/>
<dbReference type="Proteomes" id="UP000559256">
    <property type="component" value="Unassembled WGS sequence"/>
</dbReference>
<evidence type="ECO:0000256" key="1">
    <source>
        <dbReference type="SAM" id="MobiDB-lite"/>
    </source>
</evidence>
<feature type="compositionally biased region" description="Low complexity" evidence="1">
    <location>
        <begin position="10"/>
        <end position="21"/>
    </location>
</feature>
<reference evidence="2 3" key="1">
    <citation type="journal article" date="2020" name="ISME J.">
        <title>Uncovering the hidden diversity of litter-decomposition mechanisms in mushroom-forming fungi.</title>
        <authorList>
            <person name="Floudas D."/>
            <person name="Bentzer J."/>
            <person name="Ahren D."/>
            <person name="Johansson T."/>
            <person name="Persson P."/>
            <person name="Tunlid A."/>
        </authorList>
    </citation>
    <scope>NUCLEOTIDE SEQUENCE [LARGE SCALE GENOMIC DNA]</scope>
    <source>
        <strain evidence="2 3">CBS 291.85</strain>
    </source>
</reference>
<accession>A0A8H5ARP4</accession>
<dbReference type="AlphaFoldDB" id="A0A8H5ARP4"/>
<protein>
    <submittedName>
        <fullName evidence="2">Uncharacterized protein</fullName>
    </submittedName>
</protein>